<dbReference type="Proteomes" id="UP001600888">
    <property type="component" value="Unassembled WGS sequence"/>
</dbReference>
<gene>
    <name evidence="1" type="ORF">FJTKL_01692</name>
</gene>
<protein>
    <submittedName>
        <fullName evidence="1">Uncharacterized protein</fullName>
    </submittedName>
</protein>
<organism evidence="1 2">
    <name type="scientific">Diaporthe vaccinii</name>
    <dbReference type="NCBI Taxonomy" id="105482"/>
    <lineage>
        <taxon>Eukaryota</taxon>
        <taxon>Fungi</taxon>
        <taxon>Dikarya</taxon>
        <taxon>Ascomycota</taxon>
        <taxon>Pezizomycotina</taxon>
        <taxon>Sordariomycetes</taxon>
        <taxon>Sordariomycetidae</taxon>
        <taxon>Diaporthales</taxon>
        <taxon>Diaporthaceae</taxon>
        <taxon>Diaporthe</taxon>
        <taxon>Diaporthe eres species complex</taxon>
    </lineage>
</organism>
<keyword evidence="2" id="KW-1185">Reference proteome</keyword>
<evidence type="ECO:0000313" key="1">
    <source>
        <dbReference type="EMBL" id="KAL2275625.1"/>
    </source>
</evidence>
<evidence type="ECO:0000313" key="2">
    <source>
        <dbReference type="Proteomes" id="UP001600888"/>
    </source>
</evidence>
<proteinExistence type="predicted"/>
<accession>A0ABR4DZN9</accession>
<dbReference type="Gene3D" id="3.90.1200.10">
    <property type="match status" value="1"/>
</dbReference>
<sequence length="97" mass="11472">MDIVCVYDANAFWGHNEVDLGLFRNPRYQLGESYLTEYWKHIPVSEPLEDAEGRNNVYMVRNQVLLSALFPQDGRLRDIFVDNMHSIVERLKREQDN</sequence>
<name>A0ABR4DZN9_9PEZI</name>
<dbReference type="EMBL" id="JBAWTH010000129">
    <property type="protein sequence ID" value="KAL2275625.1"/>
    <property type="molecule type" value="Genomic_DNA"/>
</dbReference>
<comment type="caution">
    <text evidence="1">The sequence shown here is derived from an EMBL/GenBank/DDBJ whole genome shotgun (WGS) entry which is preliminary data.</text>
</comment>
<reference evidence="1 2" key="1">
    <citation type="submission" date="2024-03" db="EMBL/GenBank/DDBJ databases">
        <title>A high-quality draft genome sequence of Diaporthe vaccinii, a causative agent of upright dieback and viscid rot disease in cranberry plants.</title>
        <authorList>
            <person name="Sarrasin M."/>
            <person name="Lang B.F."/>
            <person name="Burger G."/>
        </authorList>
    </citation>
    <scope>NUCLEOTIDE SEQUENCE [LARGE SCALE GENOMIC DNA]</scope>
    <source>
        <strain evidence="1 2">IS7</strain>
    </source>
</reference>